<keyword evidence="2" id="KW-1185">Reference proteome</keyword>
<dbReference type="EMBL" id="JANJQO010002922">
    <property type="protein sequence ID" value="KAJ2965596.1"/>
    <property type="molecule type" value="Genomic_DNA"/>
</dbReference>
<sequence length="281" mass="29831">MLGSRFQGDLVERTVPELAGQVDAYAGEVVTSLEKASGAWADGANAVVSGLNDDINKDVLGYVANATDTINSTITTFSNAMQKDLESVFGGTVLLDPIKTVIHCVIGIKIESLQKGLTWVHDHAHVEFPMLDKDVFSKGANDSIAGDADLTTFLSSPSSVGTDEVSGAVKHVTDRMRDSLVTETLISVAILLVYFIVVLMGIVRVLAGVASSLRWRPSPRRAAPDGHELAVHDGTASTERILPQERDGTEPVADLPLSTAKPPSITDDPPSYGSSMYGNAR</sequence>
<name>A0ACC1MG21_9HYPO</name>
<evidence type="ECO:0000313" key="2">
    <source>
        <dbReference type="Proteomes" id="UP001143910"/>
    </source>
</evidence>
<protein>
    <submittedName>
        <fullName evidence="1">Uncharacterized protein</fullName>
    </submittedName>
</protein>
<gene>
    <name evidence="1" type="ORF">NQ176_g10540</name>
</gene>
<reference evidence="1" key="1">
    <citation type="submission" date="2022-08" db="EMBL/GenBank/DDBJ databases">
        <title>Genome Sequence of Lecanicillium fungicola.</title>
        <authorList>
            <person name="Buettner E."/>
        </authorList>
    </citation>
    <scope>NUCLEOTIDE SEQUENCE</scope>
    <source>
        <strain evidence="1">Babe33</strain>
    </source>
</reference>
<comment type="caution">
    <text evidence="1">The sequence shown here is derived from an EMBL/GenBank/DDBJ whole genome shotgun (WGS) entry which is preliminary data.</text>
</comment>
<proteinExistence type="predicted"/>
<dbReference type="Proteomes" id="UP001143910">
    <property type="component" value="Unassembled WGS sequence"/>
</dbReference>
<organism evidence="1 2">
    <name type="scientific">Zarea fungicola</name>
    <dbReference type="NCBI Taxonomy" id="93591"/>
    <lineage>
        <taxon>Eukaryota</taxon>
        <taxon>Fungi</taxon>
        <taxon>Dikarya</taxon>
        <taxon>Ascomycota</taxon>
        <taxon>Pezizomycotina</taxon>
        <taxon>Sordariomycetes</taxon>
        <taxon>Hypocreomycetidae</taxon>
        <taxon>Hypocreales</taxon>
        <taxon>Cordycipitaceae</taxon>
        <taxon>Zarea</taxon>
    </lineage>
</organism>
<accession>A0ACC1MG21</accession>
<evidence type="ECO:0000313" key="1">
    <source>
        <dbReference type="EMBL" id="KAJ2965596.1"/>
    </source>
</evidence>